<protein>
    <submittedName>
        <fullName evidence="2">10318_t:CDS:1</fullName>
    </submittedName>
</protein>
<feature type="region of interest" description="Disordered" evidence="1">
    <location>
        <begin position="42"/>
        <end position="106"/>
    </location>
</feature>
<dbReference type="PANTHER" id="PTHR28106">
    <property type="entry name" value="MITOCHONDRIAL ATPASE COMPLEX SUBUNIT ATP10"/>
    <property type="match status" value="1"/>
</dbReference>
<keyword evidence="3" id="KW-1185">Reference proteome</keyword>
<organism evidence="2 3">
    <name type="scientific">Ambispora gerdemannii</name>
    <dbReference type="NCBI Taxonomy" id="144530"/>
    <lineage>
        <taxon>Eukaryota</taxon>
        <taxon>Fungi</taxon>
        <taxon>Fungi incertae sedis</taxon>
        <taxon>Mucoromycota</taxon>
        <taxon>Glomeromycotina</taxon>
        <taxon>Glomeromycetes</taxon>
        <taxon>Archaeosporales</taxon>
        <taxon>Ambisporaceae</taxon>
        <taxon>Ambispora</taxon>
    </lineage>
</organism>
<proteinExistence type="predicted"/>
<dbReference type="Proteomes" id="UP000789831">
    <property type="component" value="Unassembled WGS sequence"/>
</dbReference>
<dbReference type="Pfam" id="PF05176">
    <property type="entry name" value="ATP-synt_10"/>
    <property type="match status" value="2"/>
</dbReference>
<evidence type="ECO:0000256" key="1">
    <source>
        <dbReference type="SAM" id="MobiDB-lite"/>
    </source>
</evidence>
<evidence type="ECO:0000313" key="2">
    <source>
        <dbReference type="EMBL" id="CAG8517386.1"/>
    </source>
</evidence>
<comment type="caution">
    <text evidence="2">The sequence shown here is derived from an EMBL/GenBank/DDBJ whole genome shotgun (WGS) entry which is preliminary data.</text>
</comment>
<evidence type="ECO:0000313" key="3">
    <source>
        <dbReference type="Proteomes" id="UP000789831"/>
    </source>
</evidence>
<dbReference type="GO" id="GO:0005743">
    <property type="term" value="C:mitochondrial inner membrane"/>
    <property type="evidence" value="ECO:0007669"/>
    <property type="project" value="TreeGrafter"/>
</dbReference>
<feature type="compositionally biased region" description="Polar residues" evidence="1">
    <location>
        <begin position="65"/>
        <end position="74"/>
    </location>
</feature>
<dbReference type="InterPro" id="IPR007849">
    <property type="entry name" value="ATP10"/>
</dbReference>
<dbReference type="OrthoDB" id="17089at2759"/>
<reference evidence="2" key="1">
    <citation type="submission" date="2021-06" db="EMBL/GenBank/DDBJ databases">
        <authorList>
            <person name="Kallberg Y."/>
            <person name="Tangrot J."/>
            <person name="Rosling A."/>
        </authorList>
    </citation>
    <scope>NUCLEOTIDE SEQUENCE</scope>
    <source>
        <strain evidence="2">MT106</strain>
    </source>
</reference>
<gene>
    <name evidence="2" type="ORF">AGERDE_LOCUS5054</name>
</gene>
<dbReference type="EMBL" id="CAJVPL010000643">
    <property type="protein sequence ID" value="CAG8517386.1"/>
    <property type="molecule type" value="Genomic_DNA"/>
</dbReference>
<name>A0A9N9F8S9_9GLOM</name>
<feature type="compositionally biased region" description="Low complexity" evidence="1">
    <location>
        <begin position="44"/>
        <end position="64"/>
    </location>
</feature>
<dbReference type="PANTHER" id="PTHR28106:SF1">
    <property type="entry name" value="MITOCHONDRIAL ATPASE COMPLEX SUBUNIT ATP10"/>
    <property type="match status" value="1"/>
</dbReference>
<dbReference type="AlphaFoldDB" id="A0A9N9F8S9"/>
<accession>A0A9N9F8S9</accession>
<sequence length="287" mass="32353">MLRVFLPNNVFIANSKRKIVLSLSRPNACLSFSKRLLSTSAEEPTTNISPSINSSTIKNSDSSSPTATSNQTTKKPLPKPPNRVIGVSKLWDSATPSSDRASGWLANREEMVQRNLEQRQKLYEEFKTPYFKDLAEIKREGDKLWEANSVLIRENKAKYMPNMKGRSLAKNNTDTTELLLGKTSLVTFCFNRYGEDHVKTFADPFLDAFSGHPSIQLVTPTHVFVFKDVYYITKLLELNSARGNIFLVDARCLIRWMAHGKATSGEVNSMIEVTKVLDSRNNQQTTP</sequence>
<dbReference type="GO" id="GO:0033615">
    <property type="term" value="P:mitochondrial proton-transporting ATP synthase complex assembly"/>
    <property type="evidence" value="ECO:0007669"/>
    <property type="project" value="TreeGrafter"/>
</dbReference>